<evidence type="ECO:0000256" key="1">
    <source>
        <dbReference type="ARBA" id="ARBA00023157"/>
    </source>
</evidence>
<evidence type="ECO:0000313" key="4">
    <source>
        <dbReference type="EnsemblMetazoa" id="MESCA010459-PA"/>
    </source>
</evidence>
<dbReference type="PANTHER" id="PTHR24252">
    <property type="entry name" value="ACROSIN-RELATED"/>
    <property type="match status" value="1"/>
</dbReference>
<keyword evidence="5" id="KW-1185">Reference proteome</keyword>
<protein>
    <recommendedName>
        <fullName evidence="3">Peptidase S1 domain-containing protein</fullName>
    </recommendedName>
</protein>
<dbReference type="PROSITE" id="PS00135">
    <property type="entry name" value="TRYPSIN_SER"/>
    <property type="match status" value="1"/>
</dbReference>
<dbReference type="InterPro" id="IPR033116">
    <property type="entry name" value="TRYPSIN_SER"/>
</dbReference>
<reference evidence="5" key="1">
    <citation type="submission" date="2013-02" db="EMBL/GenBank/DDBJ databases">
        <authorList>
            <person name="Hughes D."/>
        </authorList>
    </citation>
    <scope>NUCLEOTIDE SEQUENCE</scope>
    <source>
        <strain>Durham</strain>
        <strain evidence="5">NC isolate 2 -- Noor lab</strain>
    </source>
</reference>
<evidence type="ECO:0000259" key="3">
    <source>
        <dbReference type="PROSITE" id="PS50240"/>
    </source>
</evidence>
<dbReference type="InterPro" id="IPR009003">
    <property type="entry name" value="Peptidase_S1_PA"/>
</dbReference>
<dbReference type="PRINTS" id="PR00722">
    <property type="entry name" value="CHYMOTRYPSIN"/>
</dbReference>
<dbReference type="InterPro" id="IPR001314">
    <property type="entry name" value="Peptidase_S1A"/>
</dbReference>
<dbReference type="Proteomes" id="UP000015102">
    <property type="component" value="Unassembled WGS sequence"/>
</dbReference>
<dbReference type="HOGENOM" id="CLU_006842_7_6_1"/>
<keyword evidence="1" id="KW-1015">Disulfide bond</keyword>
<dbReference type="InterPro" id="IPR043504">
    <property type="entry name" value="Peptidase_S1_PA_chymotrypsin"/>
</dbReference>
<dbReference type="SUPFAM" id="SSF50494">
    <property type="entry name" value="Trypsin-like serine proteases"/>
    <property type="match status" value="1"/>
</dbReference>
<keyword evidence="2" id="KW-0720">Serine protease</keyword>
<evidence type="ECO:0000256" key="2">
    <source>
        <dbReference type="RuleBase" id="RU363034"/>
    </source>
</evidence>
<dbReference type="PROSITE" id="PS50240">
    <property type="entry name" value="TRYPSIN_DOM"/>
    <property type="match status" value="1"/>
</dbReference>
<reference evidence="4" key="2">
    <citation type="submission" date="2015-06" db="UniProtKB">
        <authorList>
            <consortium name="EnsemblMetazoa"/>
        </authorList>
    </citation>
    <scope>IDENTIFICATION</scope>
</reference>
<dbReference type="PROSITE" id="PS00134">
    <property type="entry name" value="TRYPSIN_HIS"/>
    <property type="match status" value="1"/>
</dbReference>
<dbReference type="EnsemblMetazoa" id="MESCA010459-RA">
    <property type="protein sequence ID" value="MESCA010459-PA"/>
    <property type="gene ID" value="MESCA010459"/>
</dbReference>
<dbReference type="CDD" id="cd00190">
    <property type="entry name" value="Tryp_SPc"/>
    <property type="match status" value="1"/>
</dbReference>
<dbReference type="SMART" id="SM00020">
    <property type="entry name" value="Tryp_SPc"/>
    <property type="match status" value="1"/>
</dbReference>
<dbReference type="PANTHER" id="PTHR24252:SF7">
    <property type="entry name" value="HYALIN"/>
    <property type="match status" value="1"/>
</dbReference>
<feature type="domain" description="Peptidase S1" evidence="3">
    <location>
        <begin position="20"/>
        <end position="260"/>
    </location>
</feature>
<dbReference type="Gene3D" id="2.40.10.10">
    <property type="entry name" value="Trypsin-like serine proteases"/>
    <property type="match status" value="1"/>
</dbReference>
<dbReference type="AlphaFoldDB" id="T1H2L0"/>
<dbReference type="GO" id="GO:0006508">
    <property type="term" value="P:proteolysis"/>
    <property type="evidence" value="ECO:0007669"/>
    <property type="project" value="UniProtKB-KW"/>
</dbReference>
<dbReference type="Pfam" id="PF00089">
    <property type="entry name" value="Trypsin"/>
    <property type="match status" value="1"/>
</dbReference>
<name>T1H2L0_MEGSC</name>
<dbReference type="FunFam" id="2.40.10.10:FF:000068">
    <property type="entry name" value="transmembrane protease serine 2"/>
    <property type="match status" value="1"/>
</dbReference>
<sequence>MKMSPEFLSKISQKNIQPRIVSGSYASRRQFPYQVGLSLGVSELYFWCGGSVISDRYVLTAGHCVEEVTSIFVIFGASDRSNQYEAGQVRMHIKTIQDGVIIVHPHFNPKTLVNDIALIRLPQRLEFSEYIQPAKLPISKDSYKTYIKTTAVISGWGKTGDSGAAVNHLQYGYVEIMDLNDCIDHFLPGLVNIGNICTDPKKSEGVSSCRGDSGGPLVSTVTGELIGVTSFGSTSGCENGAPGGYTSVSYYRDWIEYHTGI</sequence>
<dbReference type="GO" id="GO:0004252">
    <property type="term" value="F:serine-type endopeptidase activity"/>
    <property type="evidence" value="ECO:0007669"/>
    <property type="project" value="InterPro"/>
</dbReference>
<dbReference type="InterPro" id="IPR018114">
    <property type="entry name" value="TRYPSIN_HIS"/>
</dbReference>
<organism evidence="4 5">
    <name type="scientific">Megaselia scalaris</name>
    <name type="common">Humpbacked fly</name>
    <name type="synonym">Phora scalaris</name>
    <dbReference type="NCBI Taxonomy" id="36166"/>
    <lineage>
        <taxon>Eukaryota</taxon>
        <taxon>Metazoa</taxon>
        <taxon>Ecdysozoa</taxon>
        <taxon>Arthropoda</taxon>
        <taxon>Hexapoda</taxon>
        <taxon>Insecta</taxon>
        <taxon>Pterygota</taxon>
        <taxon>Neoptera</taxon>
        <taxon>Endopterygota</taxon>
        <taxon>Diptera</taxon>
        <taxon>Brachycera</taxon>
        <taxon>Muscomorpha</taxon>
        <taxon>Platypezoidea</taxon>
        <taxon>Phoridae</taxon>
        <taxon>Megaseliini</taxon>
        <taxon>Megaselia</taxon>
    </lineage>
</organism>
<keyword evidence="2" id="KW-0378">Hydrolase</keyword>
<proteinExistence type="predicted"/>
<dbReference type="InterPro" id="IPR001254">
    <property type="entry name" value="Trypsin_dom"/>
</dbReference>
<dbReference type="OMA" id="PIMTNAD"/>
<dbReference type="STRING" id="36166.T1H2L0"/>
<dbReference type="EMBL" id="CAQQ02373802">
    <property type="status" value="NOT_ANNOTATED_CDS"/>
    <property type="molecule type" value="Genomic_DNA"/>
</dbReference>
<accession>T1H2L0</accession>
<evidence type="ECO:0000313" key="5">
    <source>
        <dbReference type="Proteomes" id="UP000015102"/>
    </source>
</evidence>
<keyword evidence="2" id="KW-0645">Protease</keyword>